<protein>
    <submittedName>
        <fullName evidence="2">Uncharacterized protein</fullName>
    </submittedName>
</protein>
<organism evidence="2 3">
    <name type="scientific">Cribrihabitans marinus</name>
    <dbReference type="NCBI Taxonomy" id="1227549"/>
    <lineage>
        <taxon>Bacteria</taxon>
        <taxon>Pseudomonadati</taxon>
        <taxon>Pseudomonadota</taxon>
        <taxon>Alphaproteobacteria</taxon>
        <taxon>Rhodobacterales</taxon>
        <taxon>Paracoccaceae</taxon>
        <taxon>Cribrihabitans</taxon>
    </lineage>
</organism>
<proteinExistence type="predicted"/>
<keyword evidence="1" id="KW-1133">Transmembrane helix</keyword>
<dbReference type="AlphaFoldDB" id="A0A1H6V5K9"/>
<dbReference type="Proteomes" id="UP000199379">
    <property type="component" value="Unassembled WGS sequence"/>
</dbReference>
<keyword evidence="3" id="KW-1185">Reference proteome</keyword>
<feature type="transmembrane region" description="Helical" evidence="1">
    <location>
        <begin position="277"/>
        <end position="300"/>
    </location>
</feature>
<dbReference type="OrthoDB" id="7829286at2"/>
<reference evidence="2 3" key="1">
    <citation type="submission" date="2016-10" db="EMBL/GenBank/DDBJ databases">
        <authorList>
            <person name="de Groot N.N."/>
        </authorList>
    </citation>
    <scope>NUCLEOTIDE SEQUENCE [LARGE SCALE GENOMIC DNA]</scope>
    <source>
        <strain evidence="2 3">DSM 29340</strain>
    </source>
</reference>
<gene>
    <name evidence="2" type="ORF">SAMN05444007_103100</name>
</gene>
<sequence length="302" mass="33044">MTQGGSYHGGLVFQGNEDGALDRFCRIVSATLEDYGHPVDRQSITDDREARIVTSQYHARITVDTQTPAQDRVVALDEAAGLNRHRRPKPPSGQSRAVITLTAVAEELDNRDVSELLLVVMLYRMVDIYSAEAIEWLEPDVQLTIEQFLGAFSNVTPRKVRGCKQILYANGERFAPIEETEPALDTRYERIMGSAPYGGQTGLVMLSDEEALALAFRSEPHPAEIDASTVQPTERDLLRLSSWGMTGCLAFLSAPVAIAMAAVNLIRGEDFRLNTQVLSFTSAIVVLHSTGAVAGVMQAIPL</sequence>
<accession>A0A1H6V5K9</accession>
<feature type="transmembrane region" description="Helical" evidence="1">
    <location>
        <begin position="243"/>
        <end position="265"/>
    </location>
</feature>
<name>A0A1H6V5K9_9RHOB</name>
<dbReference type="EMBL" id="FNYD01000003">
    <property type="protein sequence ID" value="SEI99853.1"/>
    <property type="molecule type" value="Genomic_DNA"/>
</dbReference>
<evidence type="ECO:0000313" key="3">
    <source>
        <dbReference type="Proteomes" id="UP000199379"/>
    </source>
</evidence>
<evidence type="ECO:0000313" key="2">
    <source>
        <dbReference type="EMBL" id="SEI99853.1"/>
    </source>
</evidence>
<dbReference type="RefSeq" id="WP_143057884.1">
    <property type="nucleotide sequence ID" value="NZ_BMGV01000003.1"/>
</dbReference>
<evidence type="ECO:0000256" key="1">
    <source>
        <dbReference type="SAM" id="Phobius"/>
    </source>
</evidence>
<keyword evidence="1" id="KW-0472">Membrane</keyword>
<keyword evidence="1" id="KW-0812">Transmembrane</keyword>